<dbReference type="CDD" id="cd00118">
    <property type="entry name" value="LysM"/>
    <property type="match status" value="1"/>
</dbReference>
<dbReference type="InterPro" id="IPR016047">
    <property type="entry name" value="M23ase_b-sheet_dom"/>
</dbReference>
<dbReference type="SUPFAM" id="SSF51261">
    <property type="entry name" value="Duplicated hybrid motif"/>
    <property type="match status" value="1"/>
</dbReference>
<dbReference type="CDD" id="cd12797">
    <property type="entry name" value="M23_peptidase"/>
    <property type="match status" value="1"/>
</dbReference>
<dbReference type="RefSeq" id="WP_018710737.1">
    <property type="nucleotide sequence ID" value="NZ_CALULB010000003.1"/>
</dbReference>
<dbReference type="InterPro" id="IPR050570">
    <property type="entry name" value="Cell_wall_metabolism_enzyme"/>
</dbReference>
<dbReference type="Gene3D" id="3.10.350.10">
    <property type="entry name" value="LysM domain"/>
    <property type="match status" value="1"/>
</dbReference>
<dbReference type="FunFam" id="2.70.70.10:FF:000015">
    <property type="entry name" value="LysM domain-containing protein"/>
    <property type="match status" value="1"/>
</dbReference>
<dbReference type="InterPro" id="IPR011055">
    <property type="entry name" value="Dup_hybrid_motif"/>
</dbReference>
<evidence type="ECO:0000313" key="3">
    <source>
        <dbReference type="EMBL" id="MCR8873841.1"/>
    </source>
</evidence>
<dbReference type="PANTHER" id="PTHR21666">
    <property type="entry name" value="PEPTIDASE-RELATED"/>
    <property type="match status" value="1"/>
</dbReference>
<dbReference type="InterPro" id="IPR036779">
    <property type="entry name" value="LysM_dom_sf"/>
</dbReference>
<dbReference type="GO" id="GO:0004222">
    <property type="term" value="F:metalloendopeptidase activity"/>
    <property type="evidence" value="ECO:0007669"/>
    <property type="project" value="TreeGrafter"/>
</dbReference>
<dbReference type="Proteomes" id="UP001204579">
    <property type="component" value="Unassembled WGS sequence"/>
</dbReference>
<reference evidence="3 4" key="1">
    <citation type="submission" date="2022-08" db="EMBL/GenBank/DDBJ databases">
        <authorList>
            <person name="Zeman M."/>
            <person name="Kubasova T."/>
        </authorList>
    </citation>
    <scope>NUCLEOTIDE SEQUENCE [LARGE SCALE GENOMIC DNA]</scope>
    <source>
        <strain evidence="3 4">ET62</strain>
    </source>
</reference>
<dbReference type="Pfam" id="PF01551">
    <property type="entry name" value="Peptidase_M23"/>
    <property type="match status" value="1"/>
</dbReference>
<sequence>MILKCIRTVALAALALVSVNVSGQDLLARQAPIDRKLKAVDSLALIRQIKAEKSVYPAYSLYPNWSNERVHAYGNTVNVPDSFRIDLTGFCMPTTHTQITSKCGPRWRRMHNGLDIKVYIGDTIRAAFDGRVRMVKYERRGYGKYVVIRHDNGLETIYGHLSKQIVKEDEYVKAGDPIGLGGNTGRSTGSHLHFETRFLGEVINPEFLFDFPKQDIVADNYLFVRGANRYDYQRKRLDVALKEAKAESVSSKDKATSQKQAGNSIRYHKIRKGDTLGRISRIYHVPIDRLCKMNGIKRNTVLRIGQVLRCS</sequence>
<feature type="domain" description="LysM" evidence="2">
    <location>
        <begin position="266"/>
        <end position="310"/>
    </location>
</feature>
<name>A0AAW5MZR3_9BACT</name>
<evidence type="ECO:0000313" key="4">
    <source>
        <dbReference type="Proteomes" id="UP001204579"/>
    </source>
</evidence>
<organism evidence="3 4">
    <name type="scientific">Phocaeicola barnesiae</name>
    <dbReference type="NCBI Taxonomy" id="376804"/>
    <lineage>
        <taxon>Bacteria</taxon>
        <taxon>Pseudomonadati</taxon>
        <taxon>Bacteroidota</taxon>
        <taxon>Bacteroidia</taxon>
        <taxon>Bacteroidales</taxon>
        <taxon>Bacteroidaceae</taxon>
        <taxon>Phocaeicola</taxon>
    </lineage>
</organism>
<dbReference type="Pfam" id="PF01476">
    <property type="entry name" value="LysM"/>
    <property type="match status" value="1"/>
</dbReference>
<keyword evidence="1" id="KW-0732">Signal</keyword>
<dbReference type="Gene3D" id="2.70.70.10">
    <property type="entry name" value="Glucose Permease (Domain IIA)"/>
    <property type="match status" value="1"/>
</dbReference>
<dbReference type="PROSITE" id="PS51782">
    <property type="entry name" value="LYSM"/>
    <property type="match status" value="1"/>
</dbReference>
<feature type="chain" id="PRO_5043633167" evidence="1">
    <location>
        <begin position="24"/>
        <end position="311"/>
    </location>
</feature>
<evidence type="ECO:0000259" key="2">
    <source>
        <dbReference type="PROSITE" id="PS51782"/>
    </source>
</evidence>
<keyword evidence="4" id="KW-1185">Reference proteome</keyword>
<gene>
    <name evidence="3" type="ORF">NW209_07425</name>
</gene>
<dbReference type="SUPFAM" id="SSF54106">
    <property type="entry name" value="LysM domain"/>
    <property type="match status" value="1"/>
</dbReference>
<dbReference type="EMBL" id="JANRHJ010000007">
    <property type="protein sequence ID" value="MCR8873841.1"/>
    <property type="molecule type" value="Genomic_DNA"/>
</dbReference>
<accession>A0AAW5MZR3</accession>
<dbReference type="PANTHER" id="PTHR21666:SF270">
    <property type="entry name" value="MUREIN HYDROLASE ACTIVATOR ENVC"/>
    <property type="match status" value="1"/>
</dbReference>
<proteinExistence type="predicted"/>
<comment type="caution">
    <text evidence="3">The sequence shown here is derived from an EMBL/GenBank/DDBJ whole genome shotgun (WGS) entry which is preliminary data.</text>
</comment>
<protein>
    <submittedName>
        <fullName evidence="3">M23 family metallopeptidase</fullName>
    </submittedName>
</protein>
<evidence type="ECO:0000256" key="1">
    <source>
        <dbReference type="SAM" id="SignalP"/>
    </source>
</evidence>
<dbReference type="AlphaFoldDB" id="A0AAW5MZR3"/>
<dbReference type="InterPro" id="IPR018392">
    <property type="entry name" value="LysM"/>
</dbReference>
<dbReference type="GeneID" id="82443201"/>
<dbReference type="SMART" id="SM00257">
    <property type="entry name" value="LysM"/>
    <property type="match status" value="1"/>
</dbReference>
<feature type="signal peptide" evidence="1">
    <location>
        <begin position="1"/>
        <end position="23"/>
    </location>
</feature>